<dbReference type="AlphaFoldDB" id="A0A2C9KHS6"/>
<accession>A0A2C9KHS6</accession>
<feature type="coiled-coil region" evidence="1">
    <location>
        <begin position="189"/>
        <end position="216"/>
    </location>
</feature>
<dbReference type="EnsemblMetazoa" id="BGLB019854-RA">
    <property type="protein sequence ID" value="BGLB019854-PA"/>
    <property type="gene ID" value="BGLB019854"/>
</dbReference>
<evidence type="ECO:0000313" key="3">
    <source>
        <dbReference type="EnsemblMetazoa" id="BGLB019854-PA"/>
    </source>
</evidence>
<dbReference type="RefSeq" id="XP_013078014.2">
    <property type="nucleotide sequence ID" value="XM_013222560.2"/>
</dbReference>
<dbReference type="VEuPathDB" id="VectorBase:BGLAX_045867"/>
<dbReference type="OrthoDB" id="9904351at2759"/>
<keyword evidence="1" id="KW-0175">Coiled coil</keyword>
<reference evidence="3" key="1">
    <citation type="submission" date="2020-05" db="UniProtKB">
        <authorList>
            <consortium name="EnsemblMetazoa"/>
        </authorList>
    </citation>
    <scope>IDENTIFICATION</scope>
    <source>
        <strain evidence="3">BB02</strain>
    </source>
</reference>
<evidence type="ECO:0000256" key="2">
    <source>
        <dbReference type="SAM" id="MobiDB-lite"/>
    </source>
</evidence>
<protein>
    <submittedName>
        <fullName evidence="3">Uncharacterized protein</fullName>
    </submittedName>
</protein>
<dbReference type="EnsemblMetazoa" id="BGLB019854-RB">
    <property type="protein sequence ID" value="BGLB019854-PB"/>
    <property type="gene ID" value="BGLB019854"/>
</dbReference>
<evidence type="ECO:0000256" key="1">
    <source>
        <dbReference type="SAM" id="Coils"/>
    </source>
</evidence>
<dbReference type="Proteomes" id="UP000076420">
    <property type="component" value="Unassembled WGS sequence"/>
</dbReference>
<feature type="region of interest" description="Disordered" evidence="2">
    <location>
        <begin position="331"/>
        <end position="365"/>
    </location>
</feature>
<feature type="coiled-coil region" evidence="1">
    <location>
        <begin position="87"/>
        <end position="128"/>
    </location>
</feature>
<dbReference type="RefSeq" id="XP_013078023.2">
    <property type="nucleotide sequence ID" value="XM_013222569.2"/>
</dbReference>
<gene>
    <name evidence="3" type="primary">106064065</name>
</gene>
<proteinExistence type="predicted"/>
<evidence type="ECO:0000313" key="4">
    <source>
        <dbReference type="Proteomes" id="UP000076420"/>
    </source>
</evidence>
<name>A0A2C9KHS6_BIOGL</name>
<dbReference type="VEuPathDB" id="VectorBase:BGLB019854"/>
<dbReference type="KEGG" id="bgt:106064065"/>
<organism evidence="3 4">
    <name type="scientific">Biomphalaria glabrata</name>
    <name type="common">Bloodfluke planorb</name>
    <name type="synonym">Freshwater snail</name>
    <dbReference type="NCBI Taxonomy" id="6526"/>
    <lineage>
        <taxon>Eukaryota</taxon>
        <taxon>Metazoa</taxon>
        <taxon>Spiralia</taxon>
        <taxon>Lophotrochozoa</taxon>
        <taxon>Mollusca</taxon>
        <taxon>Gastropoda</taxon>
        <taxon>Heterobranchia</taxon>
        <taxon>Euthyneura</taxon>
        <taxon>Panpulmonata</taxon>
        <taxon>Hygrophila</taxon>
        <taxon>Lymnaeoidea</taxon>
        <taxon>Planorbidae</taxon>
        <taxon>Biomphalaria</taxon>
    </lineage>
</organism>
<sequence length="384" mass="45078">MDWENKFYKLVKETETNIAKAKDKLSGSNKVQASNRRLYSGNRSSDHLRTAELPELLSVQPTIYNTALYPFDENILFTMSSEQRRQILKMKEQIESQNRTMEKLHRLIKSLDQERDYYKQQITLLKDQVDLLTDKIDSNFDLNNSDRKMAMIKKEVMHEIEKVKSMLHIYTQEVKKPSLPRSPSLDLRKESFSHNLDRLRDDLDLMNKRIDRMENYQLSDPALSPHSLNKKYTSVHNQNPEHLFSSTYSDINSFELQKLRLAIGSMNSKLDTLEKKIDRPHLTSTFSRRTSYQKTPQSLNYLRKLSLEKSREENDLESSLSDLSSIVSLADEDEEESYHSSKHSYIRGKSKYRSQKRVKPELELSDLDLSDEDDLSFDADYLDV</sequence>
<feature type="compositionally biased region" description="Basic residues" evidence="2">
    <location>
        <begin position="340"/>
        <end position="357"/>
    </location>
</feature>